<gene>
    <name evidence="1" type="ORF">TM448A02450_0009</name>
</gene>
<proteinExistence type="predicted"/>
<sequence length="74" mass="8380">MSGFKIYRCFFSIELPEGGRVHGYFDSGKTVFSATSGIPDEKSKWKGASFHSDEDQERYKKILEGAIATNHELF</sequence>
<name>A0A6H1ZXX3_9ZZZZ</name>
<organism evidence="1">
    <name type="scientific">viral metagenome</name>
    <dbReference type="NCBI Taxonomy" id="1070528"/>
    <lineage>
        <taxon>unclassified sequences</taxon>
        <taxon>metagenomes</taxon>
        <taxon>organismal metagenomes</taxon>
    </lineage>
</organism>
<reference evidence="1" key="1">
    <citation type="submission" date="2020-03" db="EMBL/GenBank/DDBJ databases">
        <title>The deep terrestrial virosphere.</title>
        <authorList>
            <person name="Holmfeldt K."/>
            <person name="Nilsson E."/>
            <person name="Simone D."/>
            <person name="Lopez-Fernandez M."/>
            <person name="Wu X."/>
            <person name="de Brujin I."/>
            <person name="Lundin D."/>
            <person name="Andersson A."/>
            <person name="Bertilsson S."/>
            <person name="Dopson M."/>
        </authorList>
    </citation>
    <scope>NUCLEOTIDE SEQUENCE</scope>
    <source>
        <strain evidence="1">TM448A02450</strain>
    </source>
</reference>
<dbReference type="EMBL" id="MT144309">
    <property type="protein sequence ID" value="QJA52060.1"/>
    <property type="molecule type" value="Genomic_DNA"/>
</dbReference>
<accession>A0A6H1ZXX3</accession>
<evidence type="ECO:0000313" key="1">
    <source>
        <dbReference type="EMBL" id="QJA52060.1"/>
    </source>
</evidence>
<dbReference type="AlphaFoldDB" id="A0A6H1ZXX3"/>
<protein>
    <submittedName>
        <fullName evidence="1">Uncharacterized protein</fullName>
    </submittedName>
</protein>